<dbReference type="EMBL" id="AL844507">
    <property type="protein sequence ID" value="CAD51092.1"/>
    <property type="molecule type" value="Genomic_DNA"/>
</dbReference>
<name>Q8IBB4_PLAF7</name>
<reference evidence="3" key="2">
    <citation type="journal article" date="2002" name="Nature">
        <title>Sequence of Plasmodium falciparum chromosomes 1, 3-9 and 13.</title>
        <authorList>
            <person name="Hall N."/>
            <person name="Pain A."/>
            <person name="Berriman M."/>
            <person name="Churcher C."/>
            <person name="Harris B."/>
            <person name="Harris D."/>
            <person name="Mungall K."/>
            <person name="Bowman S."/>
            <person name="Atkin R."/>
            <person name="Baker S."/>
            <person name="Barron A."/>
            <person name="Brooks K."/>
            <person name="Buckee C.O."/>
            <person name="Burrows C."/>
            <person name="Cherevach I."/>
            <person name="Chillingworth C."/>
            <person name="Chillingworth T."/>
            <person name="Christodoulou Z."/>
            <person name="Clark L."/>
            <person name="Clark R."/>
            <person name="Corto C."/>
            <person name="Cronin A."/>
            <person name="Davies R."/>
            <person name="Davies P."/>
            <person name="Dear P."/>
            <person name="Dearden F."/>
            <person name="Doggett J."/>
            <person name="Feltwell T."/>
            <person name="Goble A."/>
            <person name="Goodhead I."/>
            <person name="Gwilliam R."/>
            <person name="Hamlin N."/>
            <person name="Hance Z."/>
            <person name="Harper D."/>
            <person name="Hauser H."/>
            <person name="Hornsby T."/>
            <person name="Holroyd S."/>
            <person name="Horrocks P."/>
            <person name="Humphray S."/>
            <person name="Jagels K."/>
            <person name="James D."/>
            <person name="Johnson D."/>
            <person name="Kerhornou A."/>
            <person name="Knight A."/>
            <person name="Kontfortov B."/>
            <person name="Keyes S."/>
            <person name="Larke N."/>
            <person name="Lawson D."/>
            <person name="Lennard N."/>
            <person name="Line A."/>
            <person name="Maddison M."/>
            <person name="McLean J."/>
            <person name="Mooney P."/>
            <person name="Moule S."/>
            <person name="Murphy L."/>
            <person name="Oliver K."/>
            <person name="Ormond D."/>
            <person name="Price C."/>
            <person name="Quail M.A."/>
            <person name="Rabbinowitsch E."/>
            <person name="Rajandream M-A."/>
            <person name="Rutter S."/>
            <person name="Rutherford K.M."/>
            <person name="Sanders M."/>
            <person name="Simmonds M."/>
            <person name="Seeger K."/>
            <person name="Sharp S."/>
            <person name="Smith R."/>
            <person name="Squares R."/>
            <person name="Squares S."/>
            <person name="Stevens K."/>
            <person name="Taylor K."/>
            <person name="Tivey A."/>
            <person name="Unwin L."/>
            <person name="Whitehead S."/>
            <person name="Woodward J."/>
            <person name="Sulston J.E."/>
            <person name="Craig A."/>
            <person name="Newbold C."/>
            <person name="Barrell B.G."/>
        </authorList>
    </citation>
    <scope>NUCLEOTIDE SEQUENCE [LARGE SCALE GENOMIC DNA]</scope>
    <source>
        <strain evidence="3">Isolate 3D7</strain>
    </source>
</reference>
<dbReference type="OrthoDB" id="74703at2759"/>
<feature type="compositionally biased region" description="Low complexity" evidence="1">
    <location>
        <begin position="154"/>
        <end position="165"/>
    </location>
</feature>
<dbReference type="VEuPathDB" id="PlasmoDB:PF3D7_0828300"/>
<dbReference type="RefSeq" id="XP_001349243.1">
    <property type="nucleotide sequence ID" value="XM_001349207.1"/>
</dbReference>
<sequence length="552" mass="65320">MEDQDNMNDSYYKNKEYEQENENFNINNEDEKKEENSFHQVTNVYHSNVYINKNTKEDNIIRKYLSEQMTKVNIINNNHNIDDNNNNNNNNNELYINQVTNIDDSDDDVPLLKTYGINHTINTKYEKNDNPFNNNNEEEEEKEKEKEKEHQPHQGNQINNDNNSNQEKHGIFLSKQESSKLHTKYANQDNQKETSSSDTSSDDDVCLLNLIKNDKNYNINNFNNQNYYEKKNNFKDDDNNNSSDYSSYDSDEPILIRSNLKNKINIQTNKLGNTSHYSNTCMNNNNRYQTNKTKLINKKTTLKSSENKKDNKFKNINAKTSLSKISCRKTSKNSNDISKRKKKTITKTKKKTKKQKKKQKKTKTKIKNKNKTNKHKDNKGNNHFNDNENDSICIGTFDPRNRSNKEKLVAQLLIRWWYVLPDWPPPDYDYKDELYNRKLKLVPLEEYEDKEDIDSQGFRKVYQISAFPGIFRDAMGIAYDLRDKDSCPCYNNLIKKTDQELLQLIYQAIKNQIQCLKNSVYNETFMEKNLEKELKEVELKLNKITKKNIIKI</sequence>
<dbReference type="SMR" id="Q8IBB4"/>
<feature type="region of interest" description="Disordered" evidence="1">
    <location>
        <begin position="324"/>
        <end position="385"/>
    </location>
</feature>
<evidence type="ECO:0000256" key="1">
    <source>
        <dbReference type="SAM" id="MobiDB-lite"/>
    </source>
</evidence>
<dbReference type="HOGENOM" id="CLU_522248_0_0_1"/>
<reference evidence="3" key="1">
    <citation type="journal article" date="2002" name="Nature">
        <title>Genome sequence of the human malaria parasite Plasmodium falciparum.</title>
        <authorList>
            <person name="Gardner M.J."/>
            <person name="Hall N."/>
            <person name="Fung E."/>
            <person name="White O."/>
            <person name="Berriman M."/>
            <person name="Hyman R.W."/>
            <person name="Carlton J.M."/>
            <person name="Pain A."/>
            <person name="Nelson K.E."/>
            <person name="Bowman S."/>
            <person name="Paulsen I.T."/>
            <person name="James K."/>
            <person name="Eisen J.A."/>
            <person name="Rutherford K."/>
            <person name="Salzberg S.L."/>
            <person name="Craig A."/>
            <person name="Kyes S."/>
            <person name="Chan M.S."/>
            <person name="Nene V."/>
            <person name="Shallom S.J."/>
            <person name="Suh B."/>
            <person name="Peterson J."/>
            <person name="Angiuoli S."/>
            <person name="Pertea M."/>
            <person name="Allen J."/>
            <person name="Selengut J."/>
            <person name="Haft D."/>
            <person name="Mather M.W."/>
            <person name="Vaidya A.B."/>
            <person name="Martin D.M."/>
            <person name="Fairlamb A.H."/>
            <person name="Fraunholz M.J."/>
            <person name="Roos D.S."/>
            <person name="Ralph S.A."/>
            <person name="McFadden G.I."/>
            <person name="Cummings L.M."/>
            <person name="Subramanian G.M."/>
            <person name="Mungall C."/>
            <person name="Venter J.C."/>
            <person name="Carucci D.J."/>
            <person name="Hoffman S.L."/>
            <person name="Newbold C."/>
            <person name="Davis R.W."/>
            <person name="Fraser C.M."/>
            <person name="Barrell B."/>
        </authorList>
    </citation>
    <scope>NUCLEOTIDE SEQUENCE [LARGE SCALE GENOMIC DNA]</scope>
    <source>
        <strain evidence="3">Isolate 3D7</strain>
    </source>
</reference>
<feature type="region of interest" description="Disordered" evidence="1">
    <location>
        <begin position="1"/>
        <end position="21"/>
    </location>
</feature>
<dbReference type="Proteomes" id="UP000001450">
    <property type="component" value="Chromosome 8"/>
</dbReference>
<gene>
    <name evidence="2" type="ORF">PF3D7_0828300</name>
</gene>
<dbReference type="AlphaFoldDB" id="Q8IBB4"/>
<feature type="region of interest" description="Disordered" evidence="1">
    <location>
        <begin position="123"/>
        <end position="203"/>
    </location>
</feature>
<dbReference type="InParanoid" id="Q8IBB4"/>
<feature type="compositionally biased region" description="Basic and acidic residues" evidence="1">
    <location>
        <begin position="143"/>
        <end position="152"/>
    </location>
</feature>
<feature type="region of interest" description="Disordered" evidence="1">
    <location>
        <begin position="230"/>
        <end position="250"/>
    </location>
</feature>
<dbReference type="FunCoup" id="Q8IBB4">
    <property type="interactions" value="276"/>
</dbReference>
<protein>
    <submittedName>
        <fullName evidence="2">Uncharacterized protein</fullName>
    </submittedName>
</protein>
<evidence type="ECO:0000313" key="2">
    <source>
        <dbReference type="EMBL" id="CAD51092.1"/>
    </source>
</evidence>
<evidence type="ECO:0000313" key="3">
    <source>
        <dbReference type="Proteomes" id="UP000001450"/>
    </source>
</evidence>
<feature type="compositionally biased region" description="Basic residues" evidence="1">
    <location>
        <begin position="339"/>
        <end position="377"/>
    </location>
</feature>
<dbReference type="OMA" id="NTHIKSY"/>
<dbReference type="KEGG" id="pfa:PF3D7_0828300"/>
<dbReference type="PaxDb" id="5833-PF08_0010"/>
<organism evidence="2 3">
    <name type="scientific">Plasmodium falciparum (isolate 3D7)</name>
    <dbReference type="NCBI Taxonomy" id="36329"/>
    <lineage>
        <taxon>Eukaryota</taxon>
        <taxon>Sar</taxon>
        <taxon>Alveolata</taxon>
        <taxon>Apicomplexa</taxon>
        <taxon>Aconoidasida</taxon>
        <taxon>Haemosporida</taxon>
        <taxon>Plasmodiidae</taxon>
        <taxon>Plasmodium</taxon>
        <taxon>Plasmodium (Laverania)</taxon>
    </lineage>
</organism>
<proteinExistence type="predicted"/>
<accession>Q8IBB4</accession>
<dbReference type="GeneID" id="2655459"/>
<keyword evidence="3" id="KW-1185">Reference proteome</keyword>